<dbReference type="GO" id="GO:0003700">
    <property type="term" value="F:DNA-binding transcription factor activity"/>
    <property type="evidence" value="ECO:0007669"/>
    <property type="project" value="InterPro"/>
</dbReference>
<sequence>MYELKSSEFFDAPPASAVTPPGTLVRTVDVQPGLAVSLVSLQPQQAFQMAALNDSDHLHFSCQLRGTTEVVQGGGETRSLQANSLVASCAPGERFRLNFYPAGYANIELRIRPQLLCALAGDDYERIVPRLQSACFLHQQAGHARAREAALRLEQLLTCEQPPGLLVHAATLEFLAWHLQSLQGEDGSAGQPPRREQKLLLAAHERLLADLSAPPTIEQLSREVGLNQLKLKRGFKAMFGLSIYALFQRERMGRAKALLDRHGVSDTAVMLGYSNMSHFSAAFRKQHGVLPSEARRARLV</sequence>
<name>A0A6I1HW64_9BURK</name>
<dbReference type="GO" id="GO:0043565">
    <property type="term" value="F:sequence-specific DNA binding"/>
    <property type="evidence" value="ECO:0007669"/>
    <property type="project" value="InterPro"/>
</dbReference>
<dbReference type="PRINTS" id="PR00032">
    <property type="entry name" value="HTHARAC"/>
</dbReference>
<dbReference type="SUPFAM" id="SSF46689">
    <property type="entry name" value="Homeodomain-like"/>
    <property type="match status" value="1"/>
</dbReference>
<dbReference type="Pfam" id="PF12833">
    <property type="entry name" value="HTH_18"/>
    <property type="match status" value="1"/>
</dbReference>
<gene>
    <name evidence="5" type="ORF">GCN75_20680</name>
</gene>
<evidence type="ECO:0000313" key="5">
    <source>
        <dbReference type="EMBL" id="KAB8062933.1"/>
    </source>
</evidence>
<dbReference type="InterPro" id="IPR020449">
    <property type="entry name" value="Tscrpt_reg_AraC-type_HTH"/>
</dbReference>
<comment type="caution">
    <text evidence="5">The sequence shown here is derived from an EMBL/GenBank/DDBJ whole genome shotgun (WGS) entry which is preliminary data.</text>
</comment>
<dbReference type="SMART" id="SM00342">
    <property type="entry name" value="HTH_ARAC"/>
    <property type="match status" value="1"/>
</dbReference>
<evidence type="ECO:0000256" key="1">
    <source>
        <dbReference type="ARBA" id="ARBA00023015"/>
    </source>
</evidence>
<dbReference type="AlphaFoldDB" id="A0A6I1HW64"/>
<organism evidence="5 6">
    <name type="scientific">Janthinobacterium violaceinigrum</name>
    <dbReference type="NCBI Taxonomy" id="2654252"/>
    <lineage>
        <taxon>Bacteria</taxon>
        <taxon>Pseudomonadati</taxon>
        <taxon>Pseudomonadota</taxon>
        <taxon>Betaproteobacteria</taxon>
        <taxon>Burkholderiales</taxon>
        <taxon>Oxalobacteraceae</taxon>
        <taxon>Janthinobacterium</taxon>
    </lineage>
</organism>
<evidence type="ECO:0000256" key="2">
    <source>
        <dbReference type="ARBA" id="ARBA00023125"/>
    </source>
</evidence>
<reference evidence="5 6" key="1">
    <citation type="submission" date="2019-10" db="EMBL/GenBank/DDBJ databases">
        <title>Three novel species isolated from a subtropical stream in China.</title>
        <authorList>
            <person name="Lu H."/>
        </authorList>
    </citation>
    <scope>NUCLEOTIDE SEQUENCE [LARGE SCALE GENOMIC DNA]</scope>
    <source>
        <strain evidence="5 6">FT13W</strain>
    </source>
</reference>
<dbReference type="InterPro" id="IPR009057">
    <property type="entry name" value="Homeodomain-like_sf"/>
</dbReference>
<keyword evidence="6" id="KW-1185">Reference proteome</keyword>
<keyword evidence="1" id="KW-0805">Transcription regulation</keyword>
<feature type="domain" description="HTH araC/xylS-type" evidence="4">
    <location>
        <begin position="201"/>
        <end position="297"/>
    </location>
</feature>
<dbReference type="Proteomes" id="UP000468717">
    <property type="component" value="Unassembled WGS sequence"/>
</dbReference>
<dbReference type="InterPro" id="IPR053142">
    <property type="entry name" value="PchR_regulatory_protein"/>
</dbReference>
<dbReference type="InterPro" id="IPR018060">
    <property type="entry name" value="HTH_AraC"/>
</dbReference>
<dbReference type="PROSITE" id="PS01124">
    <property type="entry name" value="HTH_ARAC_FAMILY_2"/>
    <property type="match status" value="1"/>
</dbReference>
<keyword evidence="3" id="KW-0804">Transcription</keyword>
<evidence type="ECO:0000313" key="6">
    <source>
        <dbReference type="Proteomes" id="UP000468717"/>
    </source>
</evidence>
<protein>
    <submittedName>
        <fullName evidence="5">Helix-turn-helix domain-containing protein</fullName>
    </submittedName>
</protein>
<keyword evidence="2" id="KW-0238">DNA-binding</keyword>
<dbReference type="PROSITE" id="PS00041">
    <property type="entry name" value="HTH_ARAC_FAMILY_1"/>
    <property type="match status" value="1"/>
</dbReference>
<dbReference type="RefSeq" id="WP_152284084.1">
    <property type="nucleotide sequence ID" value="NZ_WFLI01000028.1"/>
</dbReference>
<proteinExistence type="predicted"/>
<dbReference type="EMBL" id="WFLI01000028">
    <property type="protein sequence ID" value="KAB8062933.1"/>
    <property type="molecule type" value="Genomic_DNA"/>
</dbReference>
<dbReference type="Gene3D" id="1.10.10.60">
    <property type="entry name" value="Homeodomain-like"/>
    <property type="match status" value="1"/>
</dbReference>
<dbReference type="PANTHER" id="PTHR47893:SF1">
    <property type="entry name" value="REGULATORY PROTEIN PCHR"/>
    <property type="match status" value="1"/>
</dbReference>
<dbReference type="PANTHER" id="PTHR47893">
    <property type="entry name" value="REGULATORY PROTEIN PCHR"/>
    <property type="match status" value="1"/>
</dbReference>
<evidence type="ECO:0000259" key="4">
    <source>
        <dbReference type="PROSITE" id="PS01124"/>
    </source>
</evidence>
<dbReference type="InterPro" id="IPR018062">
    <property type="entry name" value="HTH_AraC-typ_CS"/>
</dbReference>
<evidence type="ECO:0000256" key="3">
    <source>
        <dbReference type="ARBA" id="ARBA00023163"/>
    </source>
</evidence>
<accession>A0A6I1HW64</accession>